<organism evidence="2 3">
    <name type="scientific">Adineta steineri</name>
    <dbReference type="NCBI Taxonomy" id="433720"/>
    <lineage>
        <taxon>Eukaryota</taxon>
        <taxon>Metazoa</taxon>
        <taxon>Spiralia</taxon>
        <taxon>Gnathifera</taxon>
        <taxon>Rotifera</taxon>
        <taxon>Eurotatoria</taxon>
        <taxon>Bdelloidea</taxon>
        <taxon>Adinetida</taxon>
        <taxon>Adinetidae</taxon>
        <taxon>Adineta</taxon>
    </lineage>
</organism>
<evidence type="ECO:0000313" key="3">
    <source>
        <dbReference type="Proteomes" id="UP000663844"/>
    </source>
</evidence>
<dbReference type="SUPFAM" id="SSF52200">
    <property type="entry name" value="Toll/Interleukin receptor TIR domain"/>
    <property type="match status" value="1"/>
</dbReference>
<evidence type="ECO:0000313" key="2">
    <source>
        <dbReference type="EMBL" id="CAF3857800.1"/>
    </source>
</evidence>
<feature type="domain" description="TIR" evidence="1">
    <location>
        <begin position="462"/>
        <end position="580"/>
    </location>
</feature>
<dbReference type="InterPro" id="IPR016024">
    <property type="entry name" value="ARM-type_fold"/>
</dbReference>
<name>A0A819EXE2_9BILA</name>
<dbReference type="GO" id="GO:0007165">
    <property type="term" value="P:signal transduction"/>
    <property type="evidence" value="ECO:0007669"/>
    <property type="project" value="InterPro"/>
</dbReference>
<dbReference type="Proteomes" id="UP000663844">
    <property type="component" value="Unassembled WGS sequence"/>
</dbReference>
<sequence length="785" mass="91461">MIFLREYIADQLRQRESNDFIQDLLTDLSVLFANISYHINNTNLIPFKQLLLHQPLVNELATCLNEISTNGKHLDNSRLLKSIRFLLLMFQRLEKKQTENDESCLGTLLLPAVIKCMSSSYAVDTLTGLEQNFSQKLTERQMFLLTTCPLFLRWYPGDHNPDLFLQPARTLLTPFTSWVLNCQSDSIVHCSEEVRDMIRHLNVILVRPIDWETSDNSSQEFYDDYCKLVSQWISFLPIITRTESSSEASDRTTITRFIVQDLYNFTLHPSVLNFMTTIPNLIPTLLKMTDIQQDETQLNIYRCLGKIMVEDDIKTMAHPDKIAMIYIKFLSNSIGDVKKKDRFHSLLESLINWVQHDQLKVYLLDQNILLLLIRCTMETKFDPIKAQKPALEILLALSFKNDASSSLKRNQQFMNYIRNLSKNTISTDASLQRAAEGLLWKLEKETEAVAKPTTTSTHQFDIMISYSHSDKQICHQIHEQLVKDGFHVWIDREQMHGATMIAMAEAIENSNIILICMSDTYKQNVYCQSEAHYAFERRRRLIRLIMKSHYKPDGWLGIIVSGKLYVDFVKLQFQSAYDRLKVEINQCHQQKTNLSTIISKEKDPQKCSTTIAPSVEQYSTVKLPHCINQWTNDHVNSFLVSIGLKDTLLMLCSRMDGHRLAHLYEMCIMNRESMFQSLKKAKHKDPKAQLESHAINYCDPYPLEHPRITTHVGFSRYCHQLNNFHASVLAKYTYHWVQYCFFLLLFSYTLLFKFEPPTNNTPSIYWTEILTIILVSCMLIEEIHF</sequence>
<comment type="caution">
    <text evidence="2">The sequence shown here is derived from an EMBL/GenBank/DDBJ whole genome shotgun (WGS) entry which is preliminary data.</text>
</comment>
<dbReference type="InterPro" id="IPR035897">
    <property type="entry name" value="Toll_tir_struct_dom_sf"/>
</dbReference>
<dbReference type="PANTHER" id="PTHR46270:SF2">
    <property type="entry name" value="TIR DOMAIN-CONTAINING PROTEIN"/>
    <property type="match status" value="1"/>
</dbReference>
<dbReference type="InterPro" id="IPR000157">
    <property type="entry name" value="TIR_dom"/>
</dbReference>
<dbReference type="PANTHER" id="PTHR46270">
    <property type="entry name" value="ARMADILLO-TYPE FOLD-RELATED"/>
    <property type="match status" value="1"/>
</dbReference>
<dbReference type="EMBL" id="CAJOAZ010001793">
    <property type="protein sequence ID" value="CAF3857800.1"/>
    <property type="molecule type" value="Genomic_DNA"/>
</dbReference>
<accession>A0A819EXE2</accession>
<dbReference type="AlphaFoldDB" id="A0A819EXE2"/>
<dbReference type="Pfam" id="PF13676">
    <property type="entry name" value="TIR_2"/>
    <property type="match status" value="1"/>
</dbReference>
<reference evidence="2" key="1">
    <citation type="submission" date="2021-02" db="EMBL/GenBank/DDBJ databases">
        <authorList>
            <person name="Nowell W R."/>
        </authorList>
    </citation>
    <scope>NUCLEOTIDE SEQUENCE</scope>
</reference>
<evidence type="ECO:0000259" key="1">
    <source>
        <dbReference type="Pfam" id="PF13676"/>
    </source>
</evidence>
<dbReference type="SUPFAM" id="SSF48371">
    <property type="entry name" value="ARM repeat"/>
    <property type="match status" value="1"/>
</dbReference>
<proteinExistence type="predicted"/>
<gene>
    <name evidence="2" type="ORF">OXD698_LOCUS21636</name>
</gene>
<feature type="non-terminal residue" evidence="2">
    <location>
        <position position="785"/>
    </location>
</feature>
<dbReference type="Gene3D" id="3.40.50.10140">
    <property type="entry name" value="Toll/interleukin-1 receptor homology (TIR) domain"/>
    <property type="match status" value="1"/>
</dbReference>
<protein>
    <recommendedName>
        <fullName evidence="1">TIR domain-containing protein</fullName>
    </recommendedName>
</protein>